<dbReference type="EMBL" id="WJXW01000002">
    <property type="protein sequence ID" value="KAF9740027.1"/>
    <property type="molecule type" value="Genomic_DNA"/>
</dbReference>
<gene>
    <name evidence="1" type="ORF">PMIN01_02662</name>
</gene>
<sequence>MGAASRSIGAGWALLTNEQTTPTTWLAQPHPKTHKRHAKVAARHGISIEPLVIHLHGVPIEPLEKAGLALAACGLAVALQGGCTLQTQRPVQSLLPTAAKRVCQISPPHATPSPFVLWQPFGPRSACHSLADRGAQTSHARSLYAPAQPSAQRCAGGGACMHAGWLLHVGEGRRRQTAVWRRLLLAQDARQG</sequence>
<organism evidence="1 2">
    <name type="scientific">Paraphaeosphaeria minitans</name>
    <dbReference type="NCBI Taxonomy" id="565426"/>
    <lineage>
        <taxon>Eukaryota</taxon>
        <taxon>Fungi</taxon>
        <taxon>Dikarya</taxon>
        <taxon>Ascomycota</taxon>
        <taxon>Pezizomycotina</taxon>
        <taxon>Dothideomycetes</taxon>
        <taxon>Pleosporomycetidae</taxon>
        <taxon>Pleosporales</taxon>
        <taxon>Massarineae</taxon>
        <taxon>Didymosphaeriaceae</taxon>
        <taxon>Paraphaeosphaeria</taxon>
    </lineage>
</organism>
<reference evidence="1" key="1">
    <citation type="journal article" date="2020" name="Mol. Plant Microbe Interact.">
        <title>Genome Sequence of the Biocontrol Agent Coniothyrium minitans strain Conio (IMI 134523).</title>
        <authorList>
            <person name="Patel D."/>
            <person name="Shittu T.A."/>
            <person name="Baroncelli R."/>
            <person name="Muthumeenakshi S."/>
            <person name="Osborne T.H."/>
            <person name="Janganan T.K."/>
            <person name="Sreenivasaprasad S."/>
        </authorList>
    </citation>
    <scope>NUCLEOTIDE SEQUENCE</scope>
    <source>
        <strain evidence="1">Conio</strain>
    </source>
</reference>
<keyword evidence="2" id="KW-1185">Reference proteome</keyword>
<evidence type="ECO:0000313" key="1">
    <source>
        <dbReference type="EMBL" id="KAF9740027.1"/>
    </source>
</evidence>
<dbReference type="AlphaFoldDB" id="A0A9P6GQI0"/>
<accession>A0A9P6GQI0</accession>
<protein>
    <submittedName>
        <fullName evidence="1">Uncharacterized protein</fullName>
    </submittedName>
</protein>
<evidence type="ECO:0000313" key="2">
    <source>
        <dbReference type="Proteomes" id="UP000756921"/>
    </source>
</evidence>
<dbReference type="OrthoDB" id="10643597at2759"/>
<name>A0A9P6GQI0_9PLEO</name>
<dbReference type="Proteomes" id="UP000756921">
    <property type="component" value="Unassembled WGS sequence"/>
</dbReference>
<proteinExistence type="predicted"/>
<comment type="caution">
    <text evidence="1">The sequence shown here is derived from an EMBL/GenBank/DDBJ whole genome shotgun (WGS) entry which is preliminary data.</text>
</comment>